<organism evidence="2 3">
    <name type="scientific">Methylobacterium crusticola</name>
    <dbReference type="NCBI Taxonomy" id="1697972"/>
    <lineage>
        <taxon>Bacteria</taxon>
        <taxon>Pseudomonadati</taxon>
        <taxon>Pseudomonadota</taxon>
        <taxon>Alphaproteobacteria</taxon>
        <taxon>Hyphomicrobiales</taxon>
        <taxon>Methylobacteriaceae</taxon>
        <taxon>Methylobacterium</taxon>
    </lineage>
</organism>
<dbReference type="InterPro" id="IPR053861">
    <property type="entry name" value="Phage_Mu_Gp45_N"/>
</dbReference>
<evidence type="ECO:0000313" key="2">
    <source>
        <dbReference type="EMBL" id="GJD51079.1"/>
    </source>
</evidence>
<keyword evidence="3" id="KW-1185">Reference proteome</keyword>
<name>A0ABQ4R2H5_9HYPH</name>
<accession>A0ABQ4R2H5</accession>
<reference evidence="2" key="1">
    <citation type="journal article" date="2021" name="Front. Microbiol.">
        <title>Comprehensive Comparative Genomics and Phenotyping of Methylobacterium Species.</title>
        <authorList>
            <person name="Alessa O."/>
            <person name="Ogura Y."/>
            <person name="Fujitani Y."/>
            <person name="Takami H."/>
            <person name="Hayashi T."/>
            <person name="Sahin N."/>
            <person name="Tani A."/>
        </authorList>
    </citation>
    <scope>NUCLEOTIDE SEQUENCE</scope>
    <source>
        <strain evidence="2">KCTC 52305</strain>
    </source>
</reference>
<dbReference type="EMBL" id="BPQH01000012">
    <property type="protein sequence ID" value="GJD51079.1"/>
    <property type="molecule type" value="Genomic_DNA"/>
</dbReference>
<dbReference type="RefSeq" id="WP_128562128.1">
    <property type="nucleotide sequence ID" value="NZ_BPQH01000012.1"/>
</dbReference>
<gene>
    <name evidence="2" type="ORF">OPKNFCMD_3830</name>
</gene>
<proteinExistence type="predicted"/>
<evidence type="ECO:0000313" key="3">
    <source>
        <dbReference type="Proteomes" id="UP001055167"/>
    </source>
</evidence>
<reference evidence="2" key="2">
    <citation type="submission" date="2021-08" db="EMBL/GenBank/DDBJ databases">
        <authorList>
            <person name="Tani A."/>
            <person name="Ola A."/>
            <person name="Ogura Y."/>
            <person name="Katsura K."/>
            <person name="Hayashi T."/>
        </authorList>
    </citation>
    <scope>NUCLEOTIDE SEQUENCE</scope>
    <source>
        <strain evidence="2">KCTC 52305</strain>
    </source>
</reference>
<evidence type="ECO:0000259" key="1">
    <source>
        <dbReference type="Pfam" id="PF06890"/>
    </source>
</evidence>
<dbReference type="Pfam" id="PF06890">
    <property type="entry name" value="Phage_Mu_Gp45"/>
    <property type="match status" value="1"/>
</dbReference>
<feature type="domain" description="Bacteriophage Mu Gp45 N-terminal" evidence="1">
    <location>
        <begin position="8"/>
        <end position="74"/>
    </location>
</feature>
<sequence>MGRTQLFRTELSQTYDDGELQLARGLGYAGEEFDRVHVVRQHGLASHAPKGSHGVGIAGAGERGLVAFLGLEHQDKRPKNLAEGNTTLYDAKGNATRMLGDDGVWHDAGDRAQKMTGKTITLTGTDRLVLKVGSTTVTITPGRVDLGGEGGSAVMTQAGPSSIVFAKV</sequence>
<protein>
    <recommendedName>
        <fullName evidence="1">Bacteriophage Mu Gp45 N-terminal domain-containing protein</fullName>
    </recommendedName>
</protein>
<comment type="caution">
    <text evidence="2">The sequence shown here is derived from an EMBL/GenBank/DDBJ whole genome shotgun (WGS) entry which is preliminary data.</text>
</comment>
<dbReference type="Proteomes" id="UP001055167">
    <property type="component" value="Unassembled WGS sequence"/>
</dbReference>